<dbReference type="InterPro" id="IPR013520">
    <property type="entry name" value="Ribonucl_H"/>
</dbReference>
<keyword evidence="3" id="KW-0378">Hydrolase</keyword>
<keyword evidence="3" id="KW-0347">Helicase</keyword>
<evidence type="ECO:0000313" key="3">
    <source>
        <dbReference type="EMBL" id="VBB18468.1"/>
    </source>
</evidence>
<gene>
    <name evidence="3" type="ORF">YASMINEVIRUS_931</name>
</gene>
<dbReference type="Pfam" id="PF00929">
    <property type="entry name" value="RNase_T"/>
    <property type="match status" value="1"/>
</dbReference>
<evidence type="ECO:0000256" key="1">
    <source>
        <dbReference type="SAM" id="MobiDB-lite"/>
    </source>
</evidence>
<reference evidence="3 4" key="1">
    <citation type="submission" date="2018-10" db="EMBL/GenBank/DDBJ databases">
        <authorList>
            <consortium name="IHU Genomes"/>
        </authorList>
    </citation>
    <scope>NUCLEOTIDE SEQUENCE [LARGE SCALE GENOMIC DNA]</scope>
    <source>
        <strain evidence="3 4">A1</strain>
    </source>
</reference>
<dbReference type="GO" id="GO:0004386">
    <property type="term" value="F:helicase activity"/>
    <property type="evidence" value="ECO:0007669"/>
    <property type="project" value="UniProtKB-KW"/>
</dbReference>
<dbReference type="EMBL" id="UPSH01000001">
    <property type="protein sequence ID" value="VBB18468.1"/>
    <property type="molecule type" value="Genomic_DNA"/>
</dbReference>
<feature type="domain" description="Exonuclease" evidence="2">
    <location>
        <begin position="19"/>
        <end position="225"/>
    </location>
</feature>
<feature type="region of interest" description="Disordered" evidence="1">
    <location>
        <begin position="286"/>
        <end position="326"/>
    </location>
</feature>
<dbReference type="GO" id="GO:0003676">
    <property type="term" value="F:nucleic acid binding"/>
    <property type="evidence" value="ECO:0007669"/>
    <property type="project" value="InterPro"/>
</dbReference>
<evidence type="ECO:0000259" key="2">
    <source>
        <dbReference type="SMART" id="SM00479"/>
    </source>
</evidence>
<dbReference type="Proteomes" id="UP000594342">
    <property type="component" value="Unassembled WGS sequence"/>
</dbReference>
<comment type="caution">
    <text evidence="3">The sequence shown here is derived from an EMBL/GenBank/DDBJ whole genome shotgun (WGS) entry which is preliminary data.</text>
</comment>
<dbReference type="CDD" id="cd06127">
    <property type="entry name" value="DEDDh"/>
    <property type="match status" value="1"/>
</dbReference>
<dbReference type="Gene3D" id="3.30.420.10">
    <property type="entry name" value="Ribonuclease H-like superfamily/Ribonuclease H"/>
    <property type="match status" value="1"/>
</dbReference>
<sequence length="367" mass="42185">MVFSKSNAIKMISQLYNKRVVFIDLETTGIPKIGAQVEGVKMPGGYGDYTNNSCYDGSRIVQIGWAYYDKFSENFEPDEDDVNVVTRKPYNFTITDESFKIHGISQEKALEEGVLIKKILKGDLGEHLKKCDYIVAYNAYFDFSILMNELHRAKNEDLYKKLYAMRNDNVVCLKQIGLLYTKKIHTQGKLYKVLYGEDAENQHDAKSDVFTMLKILQYIIQNPNKEDDNLNINAGNYWSKKEDKTLQEHYLDDEKSVSEIAQLHGRTEGAIVSRLKKLGLMIEDGASKDSNENSFTDSYSNSNSRSNADSNASTKDTQKEKRDVVIKHDRGDNRDYIILKKRVDDLEKELTIMKEMYRVVMNSLELS</sequence>
<dbReference type="InterPro" id="IPR012337">
    <property type="entry name" value="RNaseH-like_sf"/>
</dbReference>
<keyword evidence="3" id="KW-0067">ATP-binding</keyword>
<feature type="compositionally biased region" description="Basic and acidic residues" evidence="1">
    <location>
        <begin position="316"/>
        <end position="326"/>
    </location>
</feature>
<dbReference type="InterPro" id="IPR036397">
    <property type="entry name" value="RNaseH_sf"/>
</dbReference>
<proteinExistence type="predicted"/>
<dbReference type="SMART" id="SM00479">
    <property type="entry name" value="EXOIII"/>
    <property type="match status" value="1"/>
</dbReference>
<feature type="compositionally biased region" description="Low complexity" evidence="1">
    <location>
        <begin position="293"/>
        <end position="314"/>
    </location>
</feature>
<organism evidence="3 4">
    <name type="scientific">Yasminevirus sp. GU-2018</name>
    <dbReference type="NCBI Taxonomy" id="2420051"/>
    <lineage>
        <taxon>Viruses</taxon>
        <taxon>Varidnaviria</taxon>
        <taxon>Bamfordvirae</taxon>
        <taxon>Nucleocytoviricota</taxon>
        <taxon>Megaviricetes</taxon>
        <taxon>Imitervirales</taxon>
        <taxon>Mimiviridae</taxon>
        <taxon>Klosneuvirinae</taxon>
        <taxon>Yasminevirus</taxon>
        <taxon>Yasminevirus saudimassiliense</taxon>
    </lineage>
</organism>
<protein>
    <submittedName>
        <fullName evidence="3">UvrD/REP helicase family protein</fullName>
    </submittedName>
</protein>
<dbReference type="SUPFAM" id="SSF53098">
    <property type="entry name" value="Ribonuclease H-like"/>
    <property type="match status" value="1"/>
</dbReference>
<accession>A0A5K0U8S4</accession>
<name>A0A5K0U8S4_9VIRU</name>
<keyword evidence="3" id="KW-0547">Nucleotide-binding</keyword>
<keyword evidence="4" id="KW-1185">Reference proteome</keyword>
<evidence type="ECO:0000313" key="4">
    <source>
        <dbReference type="Proteomes" id="UP000594342"/>
    </source>
</evidence>